<dbReference type="Proteomes" id="UP000624244">
    <property type="component" value="Unassembled WGS sequence"/>
</dbReference>
<proteinExistence type="predicted"/>
<evidence type="ECO:0000256" key="1">
    <source>
        <dbReference type="SAM" id="MobiDB-lite"/>
    </source>
</evidence>
<feature type="compositionally biased region" description="Acidic residues" evidence="1">
    <location>
        <begin position="69"/>
        <end position="100"/>
    </location>
</feature>
<dbReference type="InterPro" id="IPR001810">
    <property type="entry name" value="F-box_dom"/>
</dbReference>
<dbReference type="PROSITE" id="PS50181">
    <property type="entry name" value="FBOX"/>
    <property type="match status" value="1"/>
</dbReference>
<dbReference type="AlphaFoldDB" id="A0A8H6DW25"/>
<evidence type="ECO:0000313" key="3">
    <source>
        <dbReference type="EMBL" id="KAF5850052.1"/>
    </source>
</evidence>
<evidence type="ECO:0000259" key="2">
    <source>
        <dbReference type="PROSITE" id="PS50181"/>
    </source>
</evidence>
<feature type="region of interest" description="Disordered" evidence="1">
    <location>
        <begin position="54"/>
        <end position="105"/>
    </location>
</feature>
<feature type="domain" description="F-box" evidence="2">
    <location>
        <begin position="381"/>
        <end position="437"/>
    </location>
</feature>
<gene>
    <name evidence="3" type="ORF">GGP41_002300</name>
</gene>
<dbReference type="SUPFAM" id="SSF81383">
    <property type="entry name" value="F-box domain"/>
    <property type="match status" value="1"/>
</dbReference>
<sequence length="682" mass="78560">MTNARIRTSGERPTAAWGYMGCNYAGFEALRDYYGEIVEDQNCQECATVDRTPTVFQRDPSDSYRDRAEDQEDAEWLPDDDSSTDSEPLEYDADTDDGIDDLSMGNDCDISDKDCATHRSTVRELYQPSLKSCPPHGTWDVDGRYLYVRDRRFRYLKDMLQDQEHGPPRFPLEHIASPSCESVQGINGRKLSVAEMKGCRNHRFLMPRPFHRVPPNWKLEAADNLFEKDSLFVLSGEANGSYGSMAGQYAYPPRYGIGRVPVLAEIVNKGCWDRGSWEPLPVHSYCLDIYAKASYRRLGHVDLHGIWLWRELCENLSRFEFADEVKLPYPGTGKTNEVDPFLHHAGDERMVANPVEIPGLVDMLKDRLINSTSGTIIKRTQSPLFALPVELLNKIFVLLDDPGVNAIAVTCRTFRYRAQPLYRHRVIRDMSWLWKVLEGRPYPVSPDWPVTWDPCNPPGLVPPELPLGLETQKIETEIWAQITADDPNMSDVGRAVQLVNFIRREAILCSYRARLERSLREWQDIRTEVEGWICSLPPNGWVHLWYSFAPEKTSLSGIRNRVRIWKECERVISFICRLRDSRQLDKSKELDREIMEDANNPWWEQSALVMQDIFHGRFLRKPGRLTQLDVTFSTTTTIPRQQCSIQTPRGGRISHAIASHRKNLKQYVYAFAKTYDVPTRES</sequence>
<organism evidence="3 4">
    <name type="scientific">Cochliobolus sativus</name>
    <name type="common">Common root rot and spot blotch fungus</name>
    <name type="synonym">Bipolaris sorokiniana</name>
    <dbReference type="NCBI Taxonomy" id="45130"/>
    <lineage>
        <taxon>Eukaryota</taxon>
        <taxon>Fungi</taxon>
        <taxon>Dikarya</taxon>
        <taxon>Ascomycota</taxon>
        <taxon>Pezizomycotina</taxon>
        <taxon>Dothideomycetes</taxon>
        <taxon>Pleosporomycetidae</taxon>
        <taxon>Pleosporales</taxon>
        <taxon>Pleosporineae</taxon>
        <taxon>Pleosporaceae</taxon>
        <taxon>Bipolaris</taxon>
    </lineage>
</organism>
<accession>A0A8H6DW25</accession>
<dbReference type="EMBL" id="WNKQ01000007">
    <property type="protein sequence ID" value="KAF5850052.1"/>
    <property type="molecule type" value="Genomic_DNA"/>
</dbReference>
<reference evidence="3" key="1">
    <citation type="submission" date="2019-11" db="EMBL/GenBank/DDBJ databases">
        <title>Bipolaris sorokiniana Genome sequencing.</title>
        <authorList>
            <person name="Wang H."/>
        </authorList>
    </citation>
    <scope>NUCLEOTIDE SEQUENCE</scope>
</reference>
<comment type="caution">
    <text evidence="3">The sequence shown here is derived from an EMBL/GenBank/DDBJ whole genome shotgun (WGS) entry which is preliminary data.</text>
</comment>
<evidence type="ECO:0000313" key="4">
    <source>
        <dbReference type="Proteomes" id="UP000624244"/>
    </source>
</evidence>
<name>A0A8H6DW25_COCSA</name>
<dbReference type="InterPro" id="IPR036047">
    <property type="entry name" value="F-box-like_dom_sf"/>
</dbReference>
<protein>
    <recommendedName>
        <fullName evidence="2">F-box domain-containing protein</fullName>
    </recommendedName>
</protein>
<feature type="compositionally biased region" description="Basic and acidic residues" evidence="1">
    <location>
        <begin position="59"/>
        <end position="68"/>
    </location>
</feature>